<gene>
    <name evidence="1" type="ORF">Bxe_A2421</name>
</gene>
<organism evidence="1 2">
    <name type="scientific">Paraburkholderia xenovorans (strain LB400)</name>
    <dbReference type="NCBI Taxonomy" id="266265"/>
    <lineage>
        <taxon>Bacteria</taxon>
        <taxon>Pseudomonadati</taxon>
        <taxon>Pseudomonadota</taxon>
        <taxon>Betaproteobacteria</taxon>
        <taxon>Burkholderiales</taxon>
        <taxon>Burkholderiaceae</taxon>
        <taxon>Paraburkholderia</taxon>
    </lineage>
</organism>
<dbReference type="KEGG" id="bxe:Bxe_A2421"/>
<dbReference type="EMBL" id="CP000270">
    <property type="protein sequence ID" value="ABE30548.1"/>
    <property type="molecule type" value="Genomic_DNA"/>
</dbReference>
<keyword evidence="2" id="KW-1185">Reference proteome</keyword>
<sequence>MVISTIWQKTLERMSVVHMGGVCFSKGSVAYRPRNRYAAYYDVSSVEFRTIESTIGSLARATSIKRGKLKTGFDKPIAEGMCANAHSRRLSQTRTGEYC</sequence>
<evidence type="ECO:0000313" key="1">
    <source>
        <dbReference type="EMBL" id="ABE30548.1"/>
    </source>
</evidence>
<dbReference type="AlphaFoldDB" id="Q13ZE1"/>
<dbReference type="Proteomes" id="UP000001817">
    <property type="component" value="Chromosome 1"/>
</dbReference>
<reference evidence="1 2" key="1">
    <citation type="journal article" date="2006" name="Proc. Natl. Acad. Sci. U.S.A.">
        <title>Burkholderia xenovorans LB400 harbors a multi-replicon, 9.73-Mbp genome shaped for versatility.</title>
        <authorList>
            <person name="Chain P.S."/>
            <person name="Denef V.J."/>
            <person name="Konstantinidis K.T."/>
            <person name="Vergez L.M."/>
            <person name="Agullo L."/>
            <person name="Reyes V.L."/>
            <person name="Hauser L."/>
            <person name="Cordova M."/>
            <person name="Gomez L."/>
            <person name="Gonzalez M."/>
            <person name="Land M."/>
            <person name="Lao V."/>
            <person name="Larimer F."/>
            <person name="LiPuma J.J."/>
            <person name="Mahenthiralingam E."/>
            <person name="Malfatti S.A."/>
            <person name="Marx C.J."/>
            <person name="Parnell J.J."/>
            <person name="Ramette A."/>
            <person name="Richardson P."/>
            <person name="Seeger M."/>
            <person name="Smith D."/>
            <person name="Spilker T."/>
            <person name="Sul W.J."/>
            <person name="Tsoi T.V."/>
            <person name="Ulrich L.E."/>
            <person name="Zhulin I.B."/>
            <person name="Tiedje J.M."/>
        </authorList>
    </citation>
    <scope>NUCLEOTIDE SEQUENCE [LARGE SCALE GENOMIC DNA]</scope>
    <source>
        <strain evidence="1 2">LB400</strain>
    </source>
</reference>
<name>Q13ZE1_PARXL</name>
<evidence type="ECO:0000313" key="2">
    <source>
        <dbReference type="Proteomes" id="UP000001817"/>
    </source>
</evidence>
<accession>Q13ZE1</accession>
<proteinExistence type="predicted"/>
<protein>
    <submittedName>
        <fullName evidence="1">Uncharacterized protein</fullName>
    </submittedName>
</protein>
<dbReference type="STRING" id="266265.Bxe_A2421"/>